<dbReference type="Proteomes" id="UP000184123">
    <property type="component" value="Unassembled WGS sequence"/>
</dbReference>
<evidence type="ECO:0000313" key="3">
    <source>
        <dbReference type="Proteomes" id="UP000184123"/>
    </source>
</evidence>
<proteinExistence type="predicted"/>
<reference evidence="2 3" key="1">
    <citation type="submission" date="2016-11" db="EMBL/GenBank/DDBJ databases">
        <authorList>
            <person name="Jaros S."/>
            <person name="Januszkiewicz K."/>
            <person name="Wedrychowicz H."/>
        </authorList>
    </citation>
    <scope>NUCLEOTIDE SEQUENCE [LARGE SCALE GENOMIC DNA]</scope>
    <source>
        <strain evidence="2 3">DSM 4740</strain>
    </source>
</reference>
<keyword evidence="4" id="KW-1185">Reference proteome</keyword>
<dbReference type="STRING" id="44933.SAMN05660971_01366"/>
<name>A0A1M7DJY9_9GAMM</name>
<evidence type="ECO:0000313" key="1">
    <source>
        <dbReference type="EMBL" id="GEN23091.1"/>
    </source>
</evidence>
<dbReference type="EMBL" id="FRCA01000003">
    <property type="protein sequence ID" value="SHL79707.1"/>
    <property type="molecule type" value="Genomic_DNA"/>
</dbReference>
<protein>
    <submittedName>
        <fullName evidence="2">Uncharacterized protein</fullName>
    </submittedName>
</protein>
<reference evidence="1 4" key="2">
    <citation type="submission" date="2019-07" db="EMBL/GenBank/DDBJ databases">
        <title>Whole genome shotgun sequence of Halomonas cupida NBRC 102219.</title>
        <authorList>
            <person name="Hosoyama A."/>
            <person name="Uohara A."/>
            <person name="Ohji S."/>
            <person name="Ichikawa N."/>
        </authorList>
    </citation>
    <scope>NUCLEOTIDE SEQUENCE [LARGE SCALE GENOMIC DNA]</scope>
    <source>
        <strain evidence="1 4">NBRC 102219</strain>
    </source>
</reference>
<sequence length="135" mass="15007">MTTAMTQHAVPRIDVTTKAMYRGLCPSDRDRDYRVHMEQPLLNEVVMLSAATSAHERVPAVFWLDLIDDFMDSAREKLAGVPSGCRAIDCEVEIHGNLGVSNLPCSLRVHVEVQRYFGHQQVLVFSLAGHSVMAA</sequence>
<organism evidence="2 3">
    <name type="scientific">Halomonas cupida</name>
    <dbReference type="NCBI Taxonomy" id="44933"/>
    <lineage>
        <taxon>Bacteria</taxon>
        <taxon>Pseudomonadati</taxon>
        <taxon>Pseudomonadota</taxon>
        <taxon>Gammaproteobacteria</taxon>
        <taxon>Oceanospirillales</taxon>
        <taxon>Halomonadaceae</taxon>
        <taxon>Halomonas</taxon>
    </lineage>
</organism>
<gene>
    <name evidence="1" type="ORF">HCU01_10400</name>
    <name evidence="2" type="ORF">SAMN05660971_01366</name>
</gene>
<evidence type="ECO:0000313" key="2">
    <source>
        <dbReference type="EMBL" id="SHL79707.1"/>
    </source>
</evidence>
<accession>A0A1M7DJY9</accession>
<evidence type="ECO:0000313" key="4">
    <source>
        <dbReference type="Proteomes" id="UP000321726"/>
    </source>
</evidence>
<dbReference type="Proteomes" id="UP000321726">
    <property type="component" value="Unassembled WGS sequence"/>
</dbReference>
<dbReference type="RefSeq" id="WP_073434286.1">
    <property type="nucleotide sequence ID" value="NZ_BJXU01000034.1"/>
</dbReference>
<dbReference type="AlphaFoldDB" id="A0A1M7DJY9"/>
<dbReference type="EMBL" id="BJXU01000034">
    <property type="protein sequence ID" value="GEN23091.1"/>
    <property type="molecule type" value="Genomic_DNA"/>
</dbReference>